<evidence type="ECO:0000313" key="2">
    <source>
        <dbReference type="EMBL" id="PIM02893.1"/>
    </source>
</evidence>
<feature type="compositionally biased region" description="Low complexity" evidence="1">
    <location>
        <begin position="13"/>
        <end position="23"/>
    </location>
</feature>
<evidence type="ECO:0000313" key="3">
    <source>
        <dbReference type="Proteomes" id="UP000236343"/>
    </source>
</evidence>
<dbReference type="PANTHER" id="PTHR15615:SF108">
    <property type="entry name" value="PROTEIN CNPPD1"/>
    <property type="match status" value="1"/>
</dbReference>
<dbReference type="PANTHER" id="PTHR15615">
    <property type="match status" value="1"/>
</dbReference>
<name>A0A2G8Y6K1_TOXGO</name>
<dbReference type="Pfam" id="PF08613">
    <property type="entry name" value="Cyclin"/>
    <property type="match status" value="1"/>
</dbReference>
<dbReference type="InterPro" id="IPR013922">
    <property type="entry name" value="Cyclin_PHO80-like"/>
</dbReference>
<feature type="region of interest" description="Disordered" evidence="1">
    <location>
        <begin position="1"/>
        <end position="23"/>
    </location>
</feature>
<organism evidence="2 3">
    <name type="scientific">Toxoplasma gondii COUG</name>
    <dbReference type="NCBI Taxonomy" id="1074873"/>
    <lineage>
        <taxon>Eukaryota</taxon>
        <taxon>Sar</taxon>
        <taxon>Alveolata</taxon>
        <taxon>Apicomplexa</taxon>
        <taxon>Conoidasida</taxon>
        <taxon>Coccidia</taxon>
        <taxon>Eucoccidiorida</taxon>
        <taxon>Eimeriorina</taxon>
        <taxon>Sarcocystidae</taxon>
        <taxon>Toxoplasma</taxon>
    </lineage>
</organism>
<dbReference type="EMBL" id="AGQR02001007">
    <property type="protein sequence ID" value="PIM02893.1"/>
    <property type="molecule type" value="Genomic_DNA"/>
</dbReference>
<sequence length="206" mass="22837">MSMYGTDVEKNDPSSSPFHSSHPPSISLREYFLGRIVKYTHMQSSDFVLAVLFISKLLNARQPAPFEGANEITVSHSAEVAPSLPSEASRQPCSSTSPEYGRKATACRVVAREDGIEFNVLTAHRVLLTACLIANKVQYDRGIILKHWAKLGGLERDEAVNLEATFLQIIDCNKSHTTGSQQCGLHYFLLRRVKVSVEDFLLVSVN</sequence>
<dbReference type="GO" id="GO:0019901">
    <property type="term" value="F:protein kinase binding"/>
    <property type="evidence" value="ECO:0007669"/>
    <property type="project" value="InterPro"/>
</dbReference>
<reference evidence="2 3" key="1">
    <citation type="journal article" date="2016" name="Nat. Commun.">
        <title>Local admixture of amplified and diversified secreted pathogenesis determinants shapes mosaic Toxoplasma gondii genomes.</title>
        <authorList>
            <person name="Lorenzi H."/>
            <person name="Khan A."/>
            <person name="Behnke M.S."/>
            <person name="Namasivayam S."/>
            <person name="Swapna L.S."/>
            <person name="Hadjithomas M."/>
            <person name="Karamycheva S."/>
            <person name="Pinney D."/>
            <person name="Brunk B.P."/>
            <person name="Ajioka J.W."/>
            <person name="Ajzenberg D."/>
            <person name="Boothroyd J.C."/>
            <person name="Boyle J.P."/>
            <person name="Darde M.L."/>
            <person name="Diaz-Miranda M.A."/>
            <person name="Dubey J.P."/>
            <person name="Fritz H.M."/>
            <person name="Gennari S.M."/>
            <person name="Gregory B.D."/>
            <person name="Kim K."/>
            <person name="Saeij J.P."/>
            <person name="Su C."/>
            <person name="White M.W."/>
            <person name="Zhu X.Q."/>
            <person name="Howe D.K."/>
            <person name="Rosenthal B.M."/>
            <person name="Grigg M.E."/>
            <person name="Parkinson J."/>
            <person name="Liu L."/>
            <person name="Kissinger J.C."/>
            <person name="Roos D.S."/>
            <person name="Sibley L.D."/>
        </authorList>
    </citation>
    <scope>NUCLEOTIDE SEQUENCE [LARGE SCALE GENOMIC DNA]</scope>
    <source>
        <strain evidence="2 3">COUG</strain>
    </source>
</reference>
<proteinExistence type="predicted"/>
<dbReference type="Gene3D" id="1.10.472.10">
    <property type="entry name" value="Cyclin-like"/>
    <property type="match status" value="1"/>
</dbReference>
<dbReference type="AlphaFoldDB" id="A0A2G8Y6K1"/>
<protein>
    <submittedName>
        <fullName evidence="2">Cyclin</fullName>
    </submittedName>
</protein>
<dbReference type="Proteomes" id="UP000236343">
    <property type="component" value="Unassembled WGS sequence"/>
</dbReference>
<comment type="caution">
    <text evidence="2">The sequence shown here is derived from an EMBL/GenBank/DDBJ whole genome shotgun (WGS) entry which is preliminary data.</text>
</comment>
<gene>
    <name evidence="2" type="ORF">TGCOUG_244890</name>
</gene>
<evidence type="ECO:0000256" key="1">
    <source>
        <dbReference type="SAM" id="MobiDB-lite"/>
    </source>
</evidence>
<dbReference type="VEuPathDB" id="ToxoDB:TGCOUG_244890"/>
<accession>A0A2G8Y6K1</accession>